<feature type="compositionally biased region" description="Low complexity" evidence="12">
    <location>
        <begin position="161"/>
        <end position="173"/>
    </location>
</feature>
<feature type="compositionally biased region" description="Low complexity" evidence="12">
    <location>
        <begin position="254"/>
        <end position="290"/>
    </location>
</feature>
<feature type="compositionally biased region" description="Low complexity" evidence="12">
    <location>
        <begin position="363"/>
        <end position="378"/>
    </location>
</feature>
<feature type="compositionally biased region" description="Basic and acidic residues" evidence="12">
    <location>
        <begin position="233"/>
        <end position="252"/>
    </location>
</feature>
<feature type="domain" description="Rho RNA-BD" evidence="13">
    <location>
        <begin position="416"/>
        <end position="494"/>
    </location>
</feature>
<dbReference type="InterPro" id="IPR003593">
    <property type="entry name" value="AAA+_ATPase"/>
</dbReference>
<dbReference type="Gene3D" id="2.40.50.140">
    <property type="entry name" value="Nucleic acid-binding proteins"/>
    <property type="match status" value="1"/>
</dbReference>
<dbReference type="Gene3D" id="1.10.720.10">
    <property type="match status" value="1"/>
</dbReference>
<dbReference type="EMBL" id="AP027732">
    <property type="protein sequence ID" value="BDZ51049.1"/>
    <property type="molecule type" value="Genomic_DNA"/>
</dbReference>
<evidence type="ECO:0000256" key="11">
    <source>
        <dbReference type="PROSITE-ProRule" id="PRU01203"/>
    </source>
</evidence>
<dbReference type="InterPro" id="IPR012340">
    <property type="entry name" value="NA-bd_OB-fold"/>
</dbReference>
<evidence type="ECO:0000313" key="14">
    <source>
        <dbReference type="EMBL" id="BDZ51049.1"/>
    </source>
</evidence>
<feature type="compositionally biased region" description="Low complexity" evidence="12">
    <location>
        <begin position="203"/>
        <end position="218"/>
    </location>
</feature>
<dbReference type="CDD" id="cd01128">
    <property type="entry name" value="rho_factor_C"/>
    <property type="match status" value="1"/>
</dbReference>
<dbReference type="Pfam" id="PF00006">
    <property type="entry name" value="ATP-synt_ab"/>
    <property type="match status" value="1"/>
</dbReference>
<dbReference type="InterPro" id="IPR027417">
    <property type="entry name" value="P-loop_NTPase"/>
</dbReference>
<dbReference type="SUPFAM" id="SSF52540">
    <property type="entry name" value="P-loop containing nucleoside triphosphate hydrolases"/>
    <property type="match status" value="1"/>
</dbReference>
<keyword evidence="3 9" id="KW-0378">Hydrolase</keyword>
<evidence type="ECO:0000256" key="2">
    <source>
        <dbReference type="ARBA" id="ARBA00022741"/>
    </source>
</evidence>
<evidence type="ECO:0000256" key="9">
    <source>
        <dbReference type="HAMAP-Rule" id="MF_01884"/>
    </source>
</evidence>
<dbReference type="InterPro" id="IPR011113">
    <property type="entry name" value="Rho_RNA-bd"/>
</dbReference>
<keyword evidence="1 9" id="KW-0806">Transcription termination</keyword>
<dbReference type="SMART" id="SM00357">
    <property type="entry name" value="CSP"/>
    <property type="match status" value="1"/>
</dbReference>
<dbReference type="InterPro" id="IPR041703">
    <property type="entry name" value="Rho_factor_ATP-bd"/>
</dbReference>
<dbReference type="Pfam" id="PF07497">
    <property type="entry name" value="Rho_RNA_bind"/>
    <property type="match status" value="1"/>
</dbReference>
<evidence type="ECO:0000256" key="6">
    <source>
        <dbReference type="ARBA" id="ARBA00022884"/>
    </source>
</evidence>
<dbReference type="Proteomes" id="UP001321486">
    <property type="component" value="Chromosome"/>
</dbReference>
<dbReference type="InterPro" id="IPR011129">
    <property type="entry name" value="CSD"/>
</dbReference>
<dbReference type="InterPro" id="IPR011112">
    <property type="entry name" value="Rho-like_N"/>
</dbReference>
<evidence type="ECO:0000256" key="4">
    <source>
        <dbReference type="ARBA" id="ARBA00022806"/>
    </source>
</evidence>
<dbReference type="PANTHER" id="PTHR46425">
    <property type="entry name" value="TRANSCRIPTION TERMINATION FACTOR RHO"/>
    <property type="match status" value="1"/>
</dbReference>
<feature type="compositionally biased region" description="Gly residues" evidence="12">
    <location>
        <begin position="310"/>
        <end position="326"/>
    </location>
</feature>
<evidence type="ECO:0000256" key="8">
    <source>
        <dbReference type="ARBA" id="ARBA00023163"/>
    </source>
</evidence>
<keyword evidence="5 9" id="KW-0067">ATP-binding</keyword>
<evidence type="ECO:0000256" key="12">
    <source>
        <dbReference type="SAM" id="MobiDB-lite"/>
    </source>
</evidence>
<evidence type="ECO:0000256" key="10">
    <source>
        <dbReference type="NCBIfam" id="TIGR00767"/>
    </source>
</evidence>
<evidence type="ECO:0000313" key="15">
    <source>
        <dbReference type="Proteomes" id="UP001321486"/>
    </source>
</evidence>
<keyword evidence="2 9" id="KW-0547">Nucleotide-binding</keyword>
<sequence>MTDTTTDAADLSALRLPALQALASSLGISGISKLRKGDLVAAITAAQASGTDAAAAPAQPELTIDHPVTTVDAPAETAAAEGTTPEVVISEAAAPEAPAADIVAPAPAPAPARAKRAPRRATSAAGAPEPRSATDHANQGESGVLELPAETPVSVEVEAAAASTDTDVTATPVEGDAAAGTEQKAPAEGGRRRRGSRRASDNGQGAQAAEPAAEAPAASSKPEITIDLPPRQSRADRTRAEQARLRAQKEAEAAAETAVAGAGSTTETPAEAETPTETSTESAGSEQPQQQGGGRRNRNRNRGGQQNGQNNGGQNNGGQQNGGQNNGGQQSNQPAQNNQGAQNSNGQAPQSAPQQDDDDRRQQANQGNQASQGGQAQQQREDSEGGRGRNRQRDRKRGRSNQNDDFEPEISEDDVLIPVAGILDVLDNYAFVRTTGYLPGASDVYVSLGQVKKYHLRKGDAVVGAIRQPREGDNQQGRQKYNAIVRIDSINGQTIDEASKRVEFNKLTPLYPQERLRLETEPSKLSTRIIDLVSPIGKGQRGLIVAPPKAGKTLILQAIANSIAINNPEVHLMVVLVDERPEEVTDMQRTVKGEVIASTFDRPAEDHTTVAELAIERAKRLVELGHDVVVLLDSITRLGRAYNLSLPASGRILSGGVDSSALYPPKRFFGAARNIENGGSLTILATALVETGSKMDEVIFEEFKGTGNMELRLSRHLADKRIFPAVDVNASGTRREEMLLSPDEVKITWRLRRALAGLDQQQALEIVLRNLKETQSNVEFLVQVQKSVPATNGHKED</sequence>
<keyword evidence="7 9" id="KW-0805">Transcription regulation</keyword>
<name>A0ABN6Y181_9MICO</name>
<feature type="region of interest" description="Disordered" evidence="12">
    <location>
        <begin position="100"/>
        <end position="139"/>
    </location>
</feature>
<reference evidence="15" key="1">
    <citation type="journal article" date="2019" name="Int. J. Syst. Evol. Microbiol.">
        <title>The Global Catalogue of Microorganisms (GCM) 10K type strain sequencing project: providing services to taxonomists for standard genome sequencing and annotation.</title>
        <authorList>
            <consortium name="The Broad Institute Genomics Platform"/>
            <consortium name="The Broad Institute Genome Sequencing Center for Infectious Disease"/>
            <person name="Wu L."/>
            <person name="Ma J."/>
        </authorList>
    </citation>
    <scope>NUCLEOTIDE SEQUENCE [LARGE SCALE GENOMIC DNA]</scope>
    <source>
        <strain evidence="15">NBRC 108728</strain>
    </source>
</reference>
<evidence type="ECO:0000256" key="3">
    <source>
        <dbReference type="ARBA" id="ARBA00022801"/>
    </source>
</evidence>
<dbReference type="InterPro" id="IPR036269">
    <property type="entry name" value="Rho_N_sf"/>
</dbReference>
<keyword evidence="8 9" id="KW-0804">Transcription</keyword>
<feature type="compositionally biased region" description="Basic residues" evidence="12">
    <location>
        <begin position="388"/>
        <end position="399"/>
    </location>
</feature>
<dbReference type="SUPFAM" id="SSF50249">
    <property type="entry name" value="Nucleic acid-binding proteins"/>
    <property type="match status" value="1"/>
</dbReference>
<feature type="compositionally biased region" description="Low complexity" evidence="12">
    <location>
        <begin position="327"/>
        <end position="354"/>
    </location>
</feature>
<comment type="subunit">
    <text evidence="9">Homohexamer. The homohexamer assembles into an open ring structure.</text>
</comment>
<feature type="binding site" evidence="9">
    <location>
        <position position="580"/>
    </location>
    <ligand>
        <name>ATP</name>
        <dbReference type="ChEBI" id="CHEBI:30616"/>
    </ligand>
</feature>
<dbReference type="SMART" id="SM00382">
    <property type="entry name" value="AAA"/>
    <property type="match status" value="1"/>
</dbReference>
<dbReference type="Pfam" id="PF07498">
    <property type="entry name" value="Rho_N"/>
    <property type="match status" value="1"/>
</dbReference>
<comment type="function">
    <text evidence="9">Facilitates transcription termination by a mechanism that involves Rho binding to the nascent RNA, activation of Rho's RNA-dependent ATPase activity, and release of the mRNA from the DNA template.</text>
</comment>
<dbReference type="NCBIfam" id="TIGR00767">
    <property type="entry name" value="rho"/>
    <property type="match status" value="1"/>
</dbReference>
<feature type="binding site" evidence="9">
    <location>
        <begin position="549"/>
        <end position="554"/>
    </location>
    <ligand>
        <name>ATP</name>
        <dbReference type="ChEBI" id="CHEBI:30616"/>
    </ligand>
</feature>
<dbReference type="NCBIfam" id="NF006886">
    <property type="entry name" value="PRK09376.1"/>
    <property type="match status" value="1"/>
</dbReference>
<proteinExistence type="inferred from homology"/>
<dbReference type="EC" id="3.6.4.-" evidence="9 10"/>
<gene>
    <name evidence="9" type="primary">rho</name>
    <name evidence="14" type="ORF">GCM10025867_32900</name>
</gene>
<evidence type="ECO:0000256" key="5">
    <source>
        <dbReference type="ARBA" id="ARBA00022840"/>
    </source>
</evidence>
<keyword evidence="4 9" id="KW-0347">Helicase</keyword>
<keyword evidence="15" id="KW-1185">Reference proteome</keyword>
<dbReference type="HAMAP" id="MF_01884">
    <property type="entry name" value="Rho"/>
    <property type="match status" value="1"/>
</dbReference>
<evidence type="ECO:0000256" key="1">
    <source>
        <dbReference type="ARBA" id="ARBA00022472"/>
    </source>
</evidence>
<dbReference type="InterPro" id="IPR004665">
    <property type="entry name" value="Term_rho"/>
</dbReference>
<feature type="binding site" evidence="9">
    <location>
        <begin position="537"/>
        <end position="542"/>
    </location>
    <ligand>
        <name>ATP</name>
        <dbReference type="ChEBI" id="CHEBI:30616"/>
    </ligand>
</feature>
<evidence type="ECO:0000259" key="13">
    <source>
        <dbReference type="PROSITE" id="PS51856"/>
    </source>
</evidence>
<dbReference type="RefSeq" id="WP_286343906.1">
    <property type="nucleotide sequence ID" value="NZ_AP027732.1"/>
</dbReference>
<dbReference type="InterPro" id="IPR000194">
    <property type="entry name" value="ATPase_F1/V1/A1_a/bsu_nucl-bd"/>
</dbReference>
<dbReference type="Gene3D" id="3.40.50.300">
    <property type="entry name" value="P-loop containing nucleotide triphosphate hydrolases"/>
    <property type="match status" value="1"/>
</dbReference>
<protein>
    <recommendedName>
        <fullName evidence="9 10">Transcription termination factor Rho</fullName>
        <ecNumber evidence="9 10">3.6.4.-</ecNumber>
    </recommendedName>
    <alternativeName>
        <fullName evidence="9">ATP-dependent helicase Rho</fullName>
    </alternativeName>
</protein>
<comment type="similarity">
    <text evidence="9 11">Belongs to the Rho family.</text>
</comment>
<comment type="caution">
    <text evidence="9">Lacks conserved residue(s) required for the propagation of feature annotation.</text>
</comment>
<feature type="region of interest" description="Disordered" evidence="12">
    <location>
        <begin position="161"/>
        <end position="409"/>
    </location>
</feature>
<dbReference type="SMART" id="SM00959">
    <property type="entry name" value="Rho_N"/>
    <property type="match status" value="1"/>
</dbReference>
<keyword evidence="6 9" id="KW-0694">RNA-binding</keyword>
<dbReference type="SUPFAM" id="SSF68912">
    <property type="entry name" value="Rho N-terminal domain-like"/>
    <property type="match status" value="1"/>
</dbReference>
<evidence type="ECO:0000256" key="7">
    <source>
        <dbReference type="ARBA" id="ARBA00023015"/>
    </source>
</evidence>
<organism evidence="14 15">
    <name type="scientific">Frondihabitans sucicola</name>
    <dbReference type="NCBI Taxonomy" id="1268041"/>
    <lineage>
        <taxon>Bacteria</taxon>
        <taxon>Bacillati</taxon>
        <taxon>Actinomycetota</taxon>
        <taxon>Actinomycetes</taxon>
        <taxon>Micrococcales</taxon>
        <taxon>Microbacteriaceae</taxon>
        <taxon>Frondihabitans</taxon>
    </lineage>
</organism>
<accession>A0ABN6Y181</accession>
<dbReference type="PROSITE" id="PS51856">
    <property type="entry name" value="RHO_RNA_BD"/>
    <property type="match status" value="1"/>
</dbReference>
<dbReference type="PANTHER" id="PTHR46425:SF1">
    <property type="entry name" value="TRANSCRIPTION TERMINATION FACTOR RHO"/>
    <property type="match status" value="1"/>
</dbReference>